<proteinExistence type="predicted"/>
<dbReference type="AlphaFoldDB" id="A0AAD3XEI5"/>
<accession>A0AAD3XEI5</accession>
<gene>
    <name evidence="1" type="ORF">Nepgr_004028</name>
</gene>
<name>A0AAD3XEI5_NEPGR</name>
<keyword evidence="2" id="KW-1185">Reference proteome</keyword>
<evidence type="ECO:0000313" key="1">
    <source>
        <dbReference type="EMBL" id="GMH02189.1"/>
    </source>
</evidence>
<organism evidence="1 2">
    <name type="scientific">Nepenthes gracilis</name>
    <name type="common">Slender pitcher plant</name>
    <dbReference type="NCBI Taxonomy" id="150966"/>
    <lineage>
        <taxon>Eukaryota</taxon>
        <taxon>Viridiplantae</taxon>
        <taxon>Streptophyta</taxon>
        <taxon>Embryophyta</taxon>
        <taxon>Tracheophyta</taxon>
        <taxon>Spermatophyta</taxon>
        <taxon>Magnoliopsida</taxon>
        <taxon>eudicotyledons</taxon>
        <taxon>Gunneridae</taxon>
        <taxon>Pentapetalae</taxon>
        <taxon>Caryophyllales</taxon>
        <taxon>Nepenthaceae</taxon>
        <taxon>Nepenthes</taxon>
    </lineage>
</organism>
<sequence length="147" mass="16930">MLMYNRVLMAVREPFEFVVRDYVELPVDYALLVCGVLRAVEWSNSVLWDSMAGLLTRWFAAVGVLGAADFCDAPFHSKYYKLPLHLFMESMQAMLIFYSRFECLGAVAMWALSLVRLLLRFRFEELVGFLLHLDIDCGVLMCSPLRS</sequence>
<comment type="caution">
    <text evidence="1">The sequence shown here is derived from an EMBL/GenBank/DDBJ whole genome shotgun (WGS) entry which is preliminary data.</text>
</comment>
<protein>
    <submittedName>
        <fullName evidence="1">Uncharacterized protein</fullName>
    </submittedName>
</protein>
<dbReference type="EMBL" id="BSYO01000003">
    <property type="protein sequence ID" value="GMH02189.1"/>
    <property type="molecule type" value="Genomic_DNA"/>
</dbReference>
<dbReference type="Proteomes" id="UP001279734">
    <property type="component" value="Unassembled WGS sequence"/>
</dbReference>
<evidence type="ECO:0000313" key="2">
    <source>
        <dbReference type="Proteomes" id="UP001279734"/>
    </source>
</evidence>
<reference evidence="1" key="1">
    <citation type="submission" date="2023-05" db="EMBL/GenBank/DDBJ databases">
        <title>Nepenthes gracilis genome sequencing.</title>
        <authorList>
            <person name="Fukushima K."/>
        </authorList>
    </citation>
    <scope>NUCLEOTIDE SEQUENCE</scope>
    <source>
        <strain evidence="1">SING2019-196</strain>
    </source>
</reference>